<name>A0A6J7QV17_9ZZZZ</name>
<evidence type="ECO:0000256" key="2">
    <source>
        <dbReference type="ARBA" id="ARBA00022723"/>
    </source>
</evidence>
<dbReference type="InterPro" id="IPR036523">
    <property type="entry name" value="SurE-like_sf"/>
</dbReference>
<dbReference type="AlphaFoldDB" id="A0A6J7QV17"/>
<dbReference type="GO" id="GO:0008252">
    <property type="term" value="F:nucleotidase activity"/>
    <property type="evidence" value="ECO:0007669"/>
    <property type="project" value="InterPro"/>
</dbReference>
<dbReference type="InterPro" id="IPR030048">
    <property type="entry name" value="SurE"/>
</dbReference>
<sequence>MIAPATNQSGTGGKVTGGTLVTAPATTASGYVATAVTGFPADSIVYALDQGGIAKKPNLVISGINQGQNLGSITALSGTVGAATAAAARGVPALAVSQGLGTTVDYPASAKQVVRWLKVHRKALTPAKGKTVKVVLDNLNVPSCPAGTLVRGLQAVPVATDATDALLNPTDCASTLMNPVSDIQAFNNGYASLSNLPVP</sequence>
<reference evidence="5" key="1">
    <citation type="submission" date="2020-05" db="EMBL/GenBank/DDBJ databases">
        <authorList>
            <person name="Chiriac C."/>
            <person name="Salcher M."/>
            <person name="Ghai R."/>
            <person name="Kavagutti S V."/>
        </authorList>
    </citation>
    <scope>NUCLEOTIDE SEQUENCE</scope>
</reference>
<evidence type="ECO:0000259" key="4">
    <source>
        <dbReference type="Pfam" id="PF01975"/>
    </source>
</evidence>
<gene>
    <name evidence="5" type="ORF">UFOPK4121_00694</name>
</gene>
<evidence type="ECO:0000313" key="5">
    <source>
        <dbReference type="EMBL" id="CAB5021578.1"/>
    </source>
</evidence>
<dbReference type="SUPFAM" id="SSF64167">
    <property type="entry name" value="SurE-like"/>
    <property type="match status" value="1"/>
</dbReference>
<evidence type="ECO:0000256" key="3">
    <source>
        <dbReference type="ARBA" id="ARBA00022801"/>
    </source>
</evidence>
<feature type="domain" description="Survival protein SurE-like phosphatase/nucleotidase" evidence="4">
    <location>
        <begin position="2"/>
        <end position="149"/>
    </location>
</feature>
<keyword evidence="3" id="KW-0378">Hydrolase</keyword>
<dbReference type="PANTHER" id="PTHR30457:SF0">
    <property type="entry name" value="PHOSPHATASE, PUTATIVE (AFU_ORTHOLOGUE AFUA_4G01070)-RELATED"/>
    <property type="match status" value="1"/>
</dbReference>
<protein>
    <submittedName>
        <fullName evidence="5">Unannotated protein</fullName>
    </submittedName>
</protein>
<accession>A0A6J7QV17</accession>
<comment type="similarity">
    <text evidence="1">Belongs to the SurE nucleotidase family.</text>
</comment>
<dbReference type="InterPro" id="IPR002828">
    <property type="entry name" value="SurE-like_Pase/nucleotidase"/>
</dbReference>
<dbReference type="EMBL" id="CAFBPQ010000016">
    <property type="protein sequence ID" value="CAB5021578.1"/>
    <property type="molecule type" value="Genomic_DNA"/>
</dbReference>
<dbReference type="PANTHER" id="PTHR30457">
    <property type="entry name" value="5'-NUCLEOTIDASE SURE"/>
    <property type="match status" value="1"/>
</dbReference>
<dbReference type="GO" id="GO:0046872">
    <property type="term" value="F:metal ion binding"/>
    <property type="evidence" value="ECO:0007669"/>
    <property type="project" value="UniProtKB-KW"/>
</dbReference>
<evidence type="ECO:0000256" key="1">
    <source>
        <dbReference type="ARBA" id="ARBA00011062"/>
    </source>
</evidence>
<dbReference type="Gene3D" id="3.40.1210.10">
    <property type="entry name" value="Survival protein SurE-like phosphatase/nucleotidase"/>
    <property type="match status" value="1"/>
</dbReference>
<dbReference type="Pfam" id="PF01975">
    <property type="entry name" value="SurE"/>
    <property type="match status" value="1"/>
</dbReference>
<proteinExistence type="inferred from homology"/>
<keyword evidence="2" id="KW-0479">Metal-binding</keyword>
<organism evidence="5">
    <name type="scientific">freshwater metagenome</name>
    <dbReference type="NCBI Taxonomy" id="449393"/>
    <lineage>
        <taxon>unclassified sequences</taxon>
        <taxon>metagenomes</taxon>
        <taxon>ecological metagenomes</taxon>
    </lineage>
</organism>